<comment type="catalytic activity">
    <reaction evidence="1">
        <text>AMP + diphosphate = 5-phospho-alpha-D-ribose 1-diphosphate + adenine</text>
        <dbReference type="Rhea" id="RHEA:16609"/>
        <dbReference type="ChEBI" id="CHEBI:16708"/>
        <dbReference type="ChEBI" id="CHEBI:33019"/>
        <dbReference type="ChEBI" id="CHEBI:58017"/>
        <dbReference type="ChEBI" id="CHEBI:456215"/>
        <dbReference type="EC" id="2.4.2.7"/>
    </reaction>
</comment>
<dbReference type="Proteomes" id="UP000256970">
    <property type="component" value="Unassembled WGS sequence"/>
</dbReference>
<evidence type="ECO:0000259" key="11">
    <source>
        <dbReference type="Pfam" id="PF00156"/>
    </source>
</evidence>
<dbReference type="HAMAP" id="MF_00004">
    <property type="entry name" value="Aden_phosphoribosyltr"/>
    <property type="match status" value="1"/>
</dbReference>
<comment type="pathway">
    <text evidence="3">Purine metabolism; AMP biosynthesis via salvage pathway; AMP from adenine: step 1/1.</text>
</comment>
<dbReference type="EC" id="2.4.2.7" evidence="6"/>
<dbReference type="Pfam" id="PF00156">
    <property type="entry name" value="Pribosyltran"/>
    <property type="match status" value="1"/>
</dbReference>
<evidence type="ECO:0000256" key="9">
    <source>
        <dbReference type="ARBA" id="ARBA00022679"/>
    </source>
</evidence>
<dbReference type="NCBIfam" id="NF002634">
    <property type="entry name" value="PRK02304.1-3"/>
    <property type="match status" value="1"/>
</dbReference>
<feature type="domain" description="Phosphoribosyltransferase" evidence="11">
    <location>
        <begin position="36"/>
        <end position="176"/>
    </location>
</feature>
<keyword evidence="9" id="KW-0808">Transferase</keyword>
<keyword evidence="8" id="KW-0328">Glycosyltransferase</keyword>
<gene>
    <name evidence="12" type="ORF">BQ4739_LOCUS16748</name>
</gene>
<dbReference type="FunFam" id="3.40.50.2020:FF:000021">
    <property type="entry name" value="Adenine phosphoribosyltransferase"/>
    <property type="match status" value="1"/>
</dbReference>
<dbReference type="SUPFAM" id="SSF53271">
    <property type="entry name" value="PRTase-like"/>
    <property type="match status" value="1"/>
</dbReference>
<dbReference type="GO" id="GO:0003999">
    <property type="term" value="F:adenine phosphoribosyltransferase activity"/>
    <property type="evidence" value="ECO:0007669"/>
    <property type="project" value="UniProtKB-EC"/>
</dbReference>
<protein>
    <recommendedName>
        <fullName evidence="6">adenine phosphoribosyltransferase</fullName>
        <ecNumber evidence="6">2.4.2.7</ecNumber>
    </recommendedName>
</protein>
<evidence type="ECO:0000256" key="4">
    <source>
        <dbReference type="ARBA" id="ARBA00008391"/>
    </source>
</evidence>
<dbReference type="GO" id="GO:0006166">
    <property type="term" value="P:purine ribonucleoside salvage"/>
    <property type="evidence" value="ECO:0007669"/>
    <property type="project" value="UniProtKB-KW"/>
</dbReference>
<evidence type="ECO:0000256" key="2">
    <source>
        <dbReference type="ARBA" id="ARBA00004496"/>
    </source>
</evidence>
<keyword evidence="10" id="KW-0660">Purine salvage</keyword>
<evidence type="ECO:0000256" key="7">
    <source>
        <dbReference type="ARBA" id="ARBA00022490"/>
    </source>
</evidence>
<evidence type="ECO:0000256" key="6">
    <source>
        <dbReference type="ARBA" id="ARBA00011893"/>
    </source>
</evidence>
<dbReference type="Gene3D" id="3.40.50.2020">
    <property type="match status" value="1"/>
</dbReference>
<dbReference type="NCBIfam" id="NF002636">
    <property type="entry name" value="PRK02304.1-5"/>
    <property type="match status" value="1"/>
</dbReference>
<dbReference type="InterPro" id="IPR005764">
    <property type="entry name" value="Ade_phspho_trans"/>
</dbReference>
<organism evidence="12 13">
    <name type="scientific">Tetradesmus obliquus</name>
    <name type="common">Green alga</name>
    <name type="synonym">Acutodesmus obliquus</name>
    <dbReference type="NCBI Taxonomy" id="3088"/>
    <lineage>
        <taxon>Eukaryota</taxon>
        <taxon>Viridiplantae</taxon>
        <taxon>Chlorophyta</taxon>
        <taxon>core chlorophytes</taxon>
        <taxon>Chlorophyceae</taxon>
        <taxon>CS clade</taxon>
        <taxon>Sphaeropleales</taxon>
        <taxon>Scenedesmaceae</taxon>
        <taxon>Tetradesmus</taxon>
    </lineage>
</organism>
<sequence length="185" mass="19892">MAAASLSVEQRNQIISDSIRGIPDFPKPGILFWDVTTLLLNPQAFQLTIDAMVERYRDQKVDVVAGFEARGLIFGAPLALALGVPFVPLRKPGKLPGETISESYDTEYSTDKIEMHTGAINAGQRVVLVDDLIATGGTLRAGINLMGKVGAEVVESACIIELPALKGRAKLGDTKLFVLIEKEGE</sequence>
<dbReference type="GO" id="GO:0006168">
    <property type="term" value="P:adenine salvage"/>
    <property type="evidence" value="ECO:0007669"/>
    <property type="project" value="InterPro"/>
</dbReference>
<dbReference type="PANTHER" id="PTHR11776:SF7">
    <property type="entry name" value="PHOSPHORIBOSYLTRANSFERASE DOMAIN-CONTAINING PROTEIN"/>
    <property type="match status" value="1"/>
</dbReference>
<dbReference type="CDD" id="cd06223">
    <property type="entry name" value="PRTases_typeI"/>
    <property type="match status" value="1"/>
</dbReference>
<dbReference type="InterPro" id="IPR029057">
    <property type="entry name" value="PRTase-like"/>
</dbReference>
<evidence type="ECO:0000313" key="12">
    <source>
        <dbReference type="EMBL" id="SZX76360.1"/>
    </source>
</evidence>
<evidence type="ECO:0000256" key="8">
    <source>
        <dbReference type="ARBA" id="ARBA00022676"/>
    </source>
</evidence>
<proteinExistence type="inferred from homology"/>
<dbReference type="UniPathway" id="UPA00588">
    <property type="reaction ID" value="UER00646"/>
</dbReference>
<keyword evidence="13" id="KW-1185">Reference proteome</keyword>
<name>A0A383WG37_TETOB</name>
<dbReference type="GO" id="GO:0005829">
    <property type="term" value="C:cytosol"/>
    <property type="evidence" value="ECO:0007669"/>
    <property type="project" value="TreeGrafter"/>
</dbReference>
<dbReference type="InterPro" id="IPR050120">
    <property type="entry name" value="Adenine_PRTase"/>
</dbReference>
<evidence type="ECO:0000313" key="13">
    <source>
        <dbReference type="Proteomes" id="UP000256970"/>
    </source>
</evidence>
<dbReference type="InterPro" id="IPR000836">
    <property type="entry name" value="PRTase_dom"/>
</dbReference>
<evidence type="ECO:0000256" key="5">
    <source>
        <dbReference type="ARBA" id="ARBA00011738"/>
    </source>
</evidence>
<evidence type="ECO:0000256" key="10">
    <source>
        <dbReference type="ARBA" id="ARBA00022726"/>
    </source>
</evidence>
<dbReference type="PANTHER" id="PTHR11776">
    <property type="entry name" value="ADENINE PHOSPHORIBOSYLTRANSFERASE"/>
    <property type="match status" value="1"/>
</dbReference>
<dbReference type="NCBIfam" id="TIGR01090">
    <property type="entry name" value="apt"/>
    <property type="match status" value="1"/>
</dbReference>
<keyword evidence="7" id="KW-0963">Cytoplasm</keyword>
<accession>A0A383WG37</accession>
<evidence type="ECO:0000256" key="1">
    <source>
        <dbReference type="ARBA" id="ARBA00000868"/>
    </source>
</evidence>
<reference evidence="12 13" key="1">
    <citation type="submission" date="2016-10" db="EMBL/GenBank/DDBJ databases">
        <authorList>
            <person name="Cai Z."/>
        </authorList>
    </citation>
    <scope>NUCLEOTIDE SEQUENCE [LARGE SCALE GENOMIC DNA]</scope>
</reference>
<dbReference type="STRING" id="3088.A0A383WG37"/>
<dbReference type="GO" id="GO:0044209">
    <property type="term" value="P:AMP salvage"/>
    <property type="evidence" value="ECO:0007669"/>
    <property type="project" value="UniProtKB-UniPathway"/>
</dbReference>
<evidence type="ECO:0000256" key="3">
    <source>
        <dbReference type="ARBA" id="ARBA00004659"/>
    </source>
</evidence>
<comment type="subunit">
    <text evidence="5">Homodimer.</text>
</comment>
<comment type="similarity">
    <text evidence="4">Belongs to the purine/pyrimidine phosphoribosyltransferase family.</text>
</comment>
<comment type="subcellular location">
    <subcellularLocation>
        <location evidence="2">Cytoplasm</location>
    </subcellularLocation>
</comment>
<dbReference type="AlphaFoldDB" id="A0A383WG37"/>
<dbReference type="EMBL" id="FNXT01001256">
    <property type="protein sequence ID" value="SZX76360.1"/>
    <property type="molecule type" value="Genomic_DNA"/>
</dbReference>